<feature type="transmembrane region" description="Helical" evidence="1">
    <location>
        <begin position="81"/>
        <end position="99"/>
    </location>
</feature>
<keyword evidence="3" id="KW-1185">Reference proteome</keyword>
<protein>
    <submittedName>
        <fullName evidence="2">Uncharacterized protein</fullName>
    </submittedName>
</protein>
<evidence type="ECO:0000313" key="2">
    <source>
        <dbReference type="EMBL" id="SGY99145.1"/>
    </source>
</evidence>
<organism evidence="2 3">
    <name type="scientific">Moritella viscosa</name>
    <dbReference type="NCBI Taxonomy" id="80854"/>
    <lineage>
        <taxon>Bacteria</taxon>
        <taxon>Pseudomonadati</taxon>
        <taxon>Pseudomonadota</taxon>
        <taxon>Gammaproteobacteria</taxon>
        <taxon>Alteromonadales</taxon>
        <taxon>Moritellaceae</taxon>
        <taxon>Moritella</taxon>
    </lineage>
</organism>
<dbReference type="RefSeq" id="WP_075478414.1">
    <property type="nucleotide sequence ID" value="NZ_CAWRCN010000070.1"/>
</dbReference>
<reference evidence="2 3" key="1">
    <citation type="submission" date="2016-11" db="EMBL/GenBank/DDBJ databases">
        <authorList>
            <person name="Klemetsen T."/>
        </authorList>
    </citation>
    <scope>NUCLEOTIDE SEQUENCE [LARGE SCALE GENOMIC DNA]</scope>
    <source>
        <strain evidence="2">MT 2528</strain>
    </source>
</reference>
<dbReference type="Proteomes" id="UP000182660">
    <property type="component" value="Unassembled WGS sequence"/>
</dbReference>
<keyword evidence="1" id="KW-1133">Transmembrane helix</keyword>
<evidence type="ECO:0000313" key="3">
    <source>
        <dbReference type="Proteomes" id="UP000182660"/>
    </source>
</evidence>
<name>A0ABY1HLF6_9GAMM</name>
<sequence length="163" mass="19169">MEVIQKKGKNKYTFSLEDEQFNYTYEDSSSKGDVDVDYGDLPLKFSEQVEQNEWLRNVGLLWIGIGVFQSAYGSFINGTFYFDPMWIFIGAICLAWATFSKVTYTVYKTEGANIFIIKDKQHDELISELMKRRKEQLSTWYADINMENDIVNETNKFKWLVKQ</sequence>
<accession>A0ABY1HLF6</accession>
<evidence type="ECO:0000256" key="1">
    <source>
        <dbReference type="SAM" id="Phobius"/>
    </source>
</evidence>
<feature type="non-terminal residue" evidence="2">
    <location>
        <position position="163"/>
    </location>
</feature>
<keyword evidence="1" id="KW-0812">Transmembrane</keyword>
<dbReference type="EMBL" id="FPLJ01000083">
    <property type="protein sequence ID" value="SGY99145.1"/>
    <property type="molecule type" value="Genomic_DNA"/>
</dbReference>
<proteinExistence type="predicted"/>
<feature type="transmembrane region" description="Helical" evidence="1">
    <location>
        <begin position="54"/>
        <end position="75"/>
    </location>
</feature>
<keyword evidence="1" id="KW-0472">Membrane</keyword>
<comment type="caution">
    <text evidence="2">The sequence shown here is derived from an EMBL/GenBank/DDBJ whole genome shotgun (WGS) entry which is preliminary data.</text>
</comment>
<gene>
    <name evidence="2" type="ORF">MT2528_3786</name>
</gene>